<reference evidence="1 2" key="1">
    <citation type="submission" date="2024-04" db="EMBL/GenBank/DDBJ databases">
        <title>Phyllosticta paracitricarpa is synonymous to the EU quarantine fungus P. citricarpa based on phylogenomic analyses.</title>
        <authorList>
            <consortium name="Lawrence Berkeley National Laboratory"/>
            <person name="Van Ingen-Buijs V.A."/>
            <person name="Van Westerhoven A.C."/>
            <person name="Haridas S."/>
            <person name="Skiadas P."/>
            <person name="Martin F."/>
            <person name="Groenewald J.Z."/>
            <person name="Crous P.W."/>
            <person name="Seidl M.F."/>
        </authorList>
    </citation>
    <scope>NUCLEOTIDE SEQUENCE [LARGE SCALE GENOMIC DNA]</scope>
    <source>
        <strain evidence="1 2">CBS 123371</strain>
    </source>
</reference>
<accession>A0ABR1KTP6</accession>
<comment type="caution">
    <text evidence="1">The sequence shown here is derived from an EMBL/GenBank/DDBJ whole genome shotgun (WGS) entry which is preliminary data.</text>
</comment>
<gene>
    <name evidence="1" type="ORF">IWZ03DRAFT_405067</name>
</gene>
<sequence length="121" mass="13267">MGALAAAHCVRAQARDTSVQYAAYRLAVSFDSDYSGEVDSSTFSSFNLGQFGFFVYILRCDVESAAPSNASLCVLGQRRAGFYHWMAALRLRNARPGPLHRVEAKETLSGANPRIFDPFPV</sequence>
<evidence type="ECO:0000313" key="1">
    <source>
        <dbReference type="EMBL" id="KAK7520416.1"/>
    </source>
</evidence>
<name>A0ABR1KTP6_9PEZI</name>
<dbReference type="EMBL" id="JBBPHU010000003">
    <property type="protein sequence ID" value="KAK7520416.1"/>
    <property type="molecule type" value="Genomic_DNA"/>
</dbReference>
<organism evidence="1 2">
    <name type="scientific">Phyllosticta citriasiana</name>
    <dbReference type="NCBI Taxonomy" id="595635"/>
    <lineage>
        <taxon>Eukaryota</taxon>
        <taxon>Fungi</taxon>
        <taxon>Dikarya</taxon>
        <taxon>Ascomycota</taxon>
        <taxon>Pezizomycotina</taxon>
        <taxon>Dothideomycetes</taxon>
        <taxon>Dothideomycetes incertae sedis</taxon>
        <taxon>Botryosphaeriales</taxon>
        <taxon>Phyllostictaceae</taxon>
        <taxon>Phyllosticta</taxon>
    </lineage>
</organism>
<proteinExistence type="predicted"/>
<keyword evidence="2" id="KW-1185">Reference proteome</keyword>
<evidence type="ECO:0000313" key="2">
    <source>
        <dbReference type="Proteomes" id="UP001363622"/>
    </source>
</evidence>
<protein>
    <submittedName>
        <fullName evidence="1">Uncharacterized protein</fullName>
    </submittedName>
</protein>
<dbReference type="Proteomes" id="UP001363622">
    <property type="component" value="Unassembled WGS sequence"/>
</dbReference>